<evidence type="ECO:0000313" key="12">
    <source>
        <dbReference type="EMBL" id="CAF1381627.1"/>
    </source>
</evidence>
<evidence type="ECO:0000256" key="5">
    <source>
        <dbReference type="ARBA" id="ARBA00022801"/>
    </source>
</evidence>
<proteinExistence type="inferred from homology"/>
<dbReference type="Proteomes" id="UP000663877">
    <property type="component" value="Unassembled WGS sequence"/>
</dbReference>
<comment type="caution">
    <text evidence="12">The sequence shown here is derived from an EMBL/GenBank/DDBJ whole genome shotgun (WGS) entry which is preliminary data.</text>
</comment>
<dbReference type="EMBL" id="CAJNOM010000349">
    <property type="protein sequence ID" value="CAF1381627.1"/>
    <property type="molecule type" value="Genomic_DNA"/>
</dbReference>
<dbReference type="InterPro" id="IPR000286">
    <property type="entry name" value="HDACs"/>
</dbReference>
<evidence type="ECO:0000256" key="7">
    <source>
        <dbReference type="ARBA" id="ARBA00023015"/>
    </source>
</evidence>
<dbReference type="SUPFAM" id="SSF52768">
    <property type="entry name" value="Arginase/deacetylase"/>
    <property type="match status" value="1"/>
</dbReference>
<gene>
    <name evidence="11" type="ORF">BJG266_LOCUS13332</name>
    <name evidence="12" type="ORF">QVE165_LOCUS35693</name>
</gene>
<sequence length="386" mass="43893">MNDEDIEGFEELFVNEESEKTFNISNKIKPWYEPIHLPLSIIEILETWSKINSSSRRVGICPGDSNSLDGMFIHSWGEFHVEQPSRLTSIIEHLHNSLWLKYKCYWKLICGKEITNEQIKLVHSQKFLDDFLLIEHGEIVDDNLLSMRTLLNANGKYNFQSISPIITRACRIAAGSTINLIESVIKNEIDFGFALIRPAGHHSSTDSIGTFCGLNSISIGAVYAIEILKLNRILILDWDVHRSGGTEQILQQISNEKKHKYRLIDIYAAFGKSSYSNNITYSNCKLIDLYKKNQIPGDKEYIELFDNDIIPDIIQYSPSLILISAGYDSAKGESEECAQLTPDGYFNMTKKLKQLNIPLVFILEGGYQQQSLIQSIEATFKALLDL</sequence>
<accession>A0A815JG72</accession>
<keyword evidence="5" id="KW-0378">Hydrolase</keyword>
<dbReference type="EMBL" id="CAJNOI010000053">
    <property type="protein sequence ID" value="CAF0953170.1"/>
    <property type="molecule type" value="Genomic_DNA"/>
</dbReference>
<evidence type="ECO:0000256" key="2">
    <source>
        <dbReference type="ARBA" id="ARBA00007738"/>
    </source>
</evidence>
<dbReference type="GO" id="GO:0040029">
    <property type="term" value="P:epigenetic regulation of gene expression"/>
    <property type="evidence" value="ECO:0007669"/>
    <property type="project" value="TreeGrafter"/>
</dbReference>
<comment type="similarity">
    <text evidence="2">Belongs to the histone deacetylase family. HD type 2 subfamily.</text>
</comment>
<name>A0A815JG72_9BILA</name>
<dbReference type="Proteomes" id="UP000663832">
    <property type="component" value="Unassembled WGS sequence"/>
</dbReference>
<keyword evidence="9" id="KW-0539">Nucleus</keyword>
<evidence type="ECO:0000256" key="9">
    <source>
        <dbReference type="ARBA" id="ARBA00023242"/>
    </source>
</evidence>
<dbReference type="AlphaFoldDB" id="A0A815JG72"/>
<dbReference type="PANTHER" id="PTHR10625">
    <property type="entry name" value="HISTONE DEACETYLASE HDAC1-RELATED"/>
    <property type="match status" value="1"/>
</dbReference>
<dbReference type="InterPro" id="IPR023801">
    <property type="entry name" value="His_deacetylse_dom"/>
</dbReference>
<evidence type="ECO:0000313" key="11">
    <source>
        <dbReference type="EMBL" id="CAF0953170.1"/>
    </source>
</evidence>
<dbReference type="EC" id="3.5.1.98" evidence="3"/>
<protein>
    <recommendedName>
        <fullName evidence="3">histone deacetylase</fullName>
        <ecNumber evidence="3">3.5.1.98</ecNumber>
    </recommendedName>
</protein>
<evidence type="ECO:0000256" key="8">
    <source>
        <dbReference type="ARBA" id="ARBA00023163"/>
    </source>
</evidence>
<dbReference type="GO" id="GO:0000118">
    <property type="term" value="C:histone deacetylase complex"/>
    <property type="evidence" value="ECO:0007669"/>
    <property type="project" value="TreeGrafter"/>
</dbReference>
<evidence type="ECO:0000256" key="4">
    <source>
        <dbReference type="ARBA" id="ARBA00022491"/>
    </source>
</evidence>
<keyword evidence="6" id="KW-0156">Chromatin regulator</keyword>
<evidence type="ECO:0000259" key="10">
    <source>
        <dbReference type="Pfam" id="PF00850"/>
    </source>
</evidence>
<comment type="subcellular location">
    <subcellularLocation>
        <location evidence="1">Nucleus</location>
    </subcellularLocation>
</comment>
<feature type="domain" description="Histone deacetylase" evidence="10">
    <location>
        <begin position="80"/>
        <end position="383"/>
    </location>
</feature>
<dbReference type="GO" id="GO:0141221">
    <property type="term" value="F:histone deacetylase activity, hydrolytic mechanism"/>
    <property type="evidence" value="ECO:0007669"/>
    <property type="project" value="UniProtKB-EC"/>
</dbReference>
<dbReference type="OrthoDB" id="424012at2759"/>
<dbReference type="InterPro" id="IPR037138">
    <property type="entry name" value="His_deacetylse_dom_sf"/>
</dbReference>
<evidence type="ECO:0000313" key="13">
    <source>
        <dbReference type="Proteomes" id="UP000663832"/>
    </source>
</evidence>
<dbReference type="PANTHER" id="PTHR10625:SF5">
    <property type="entry name" value="HISTONE DEACETYLASE"/>
    <property type="match status" value="1"/>
</dbReference>
<keyword evidence="13" id="KW-1185">Reference proteome</keyword>
<keyword evidence="4" id="KW-0678">Repressor</keyword>
<dbReference type="Pfam" id="PF00850">
    <property type="entry name" value="Hist_deacetyl"/>
    <property type="match status" value="1"/>
</dbReference>
<organism evidence="12 13">
    <name type="scientific">Adineta steineri</name>
    <dbReference type="NCBI Taxonomy" id="433720"/>
    <lineage>
        <taxon>Eukaryota</taxon>
        <taxon>Metazoa</taxon>
        <taxon>Spiralia</taxon>
        <taxon>Gnathifera</taxon>
        <taxon>Rotifera</taxon>
        <taxon>Eurotatoria</taxon>
        <taxon>Bdelloidea</taxon>
        <taxon>Adinetida</taxon>
        <taxon>Adinetidae</taxon>
        <taxon>Adineta</taxon>
    </lineage>
</organism>
<reference evidence="12" key="1">
    <citation type="submission" date="2021-02" db="EMBL/GenBank/DDBJ databases">
        <authorList>
            <person name="Nowell W R."/>
        </authorList>
    </citation>
    <scope>NUCLEOTIDE SEQUENCE</scope>
</reference>
<keyword evidence="7" id="KW-0805">Transcription regulation</keyword>
<evidence type="ECO:0000256" key="3">
    <source>
        <dbReference type="ARBA" id="ARBA00012111"/>
    </source>
</evidence>
<dbReference type="Gene3D" id="3.40.800.20">
    <property type="entry name" value="Histone deacetylase domain"/>
    <property type="match status" value="1"/>
</dbReference>
<dbReference type="InterPro" id="IPR023696">
    <property type="entry name" value="Ureohydrolase_dom_sf"/>
</dbReference>
<keyword evidence="8" id="KW-0804">Transcription</keyword>
<evidence type="ECO:0000256" key="1">
    <source>
        <dbReference type="ARBA" id="ARBA00004123"/>
    </source>
</evidence>
<dbReference type="PRINTS" id="PR01270">
    <property type="entry name" value="HDASUPER"/>
</dbReference>
<evidence type="ECO:0000256" key="6">
    <source>
        <dbReference type="ARBA" id="ARBA00022853"/>
    </source>
</evidence>